<evidence type="ECO:0000313" key="13">
    <source>
        <dbReference type="Proteomes" id="UP000245086"/>
    </source>
</evidence>
<dbReference type="OrthoDB" id="9811314at2"/>
<evidence type="ECO:0000256" key="3">
    <source>
        <dbReference type="ARBA" id="ARBA00022670"/>
    </source>
</evidence>
<evidence type="ECO:0000256" key="8">
    <source>
        <dbReference type="RuleBase" id="RU004447"/>
    </source>
</evidence>
<accession>A0A2P2E9M1</accession>
<evidence type="ECO:0000256" key="5">
    <source>
        <dbReference type="ARBA" id="ARBA00022801"/>
    </source>
</evidence>
<dbReference type="Gene3D" id="3.30.830.10">
    <property type="entry name" value="Metalloenzyme, LuxS/M16 peptidase-like"/>
    <property type="match status" value="4"/>
</dbReference>
<dbReference type="PANTHER" id="PTHR43690:SF17">
    <property type="entry name" value="PROTEIN YHJJ"/>
    <property type="match status" value="1"/>
</dbReference>
<evidence type="ECO:0000256" key="4">
    <source>
        <dbReference type="ARBA" id="ARBA00022723"/>
    </source>
</evidence>
<keyword evidence="7" id="KW-0482">Metalloprotease</keyword>
<feature type="signal peptide" evidence="9">
    <location>
        <begin position="1"/>
        <end position="27"/>
    </location>
</feature>
<dbReference type="InterPro" id="IPR011249">
    <property type="entry name" value="Metalloenz_LuxS/M16"/>
</dbReference>
<evidence type="ECO:0000256" key="2">
    <source>
        <dbReference type="ARBA" id="ARBA00007261"/>
    </source>
</evidence>
<keyword evidence="5" id="KW-0378">Hydrolase</keyword>
<dbReference type="InterPro" id="IPR011765">
    <property type="entry name" value="Pept_M16_N"/>
</dbReference>
<dbReference type="Proteomes" id="UP000245086">
    <property type="component" value="Unassembled WGS sequence"/>
</dbReference>
<feature type="chain" id="PRO_5015131680" evidence="9">
    <location>
        <begin position="28"/>
        <end position="967"/>
    </location>
</feature>
<dbReference type="EMBL" id="BFBR01000004">
    <property type="protein sequence ID" value="GBF57770.1"/>
    <property type="molecule type" value="Genomic_DNA"/>
</dbReference>
<keyword evidence="3 12" id="KW-0645">Protease</keyword>
<keyword evidence="13" id="KW-1185">Reference proteome</keyword>
<evidence type="ECO:0000259" key="11">
    <source>
        <dbReference type="Pfam" id="PF05193"/>
    </source>
</evidence>
<dbReference type="AlphaFoldDB" id="A0A2P2E9M1"/>
<evidence type="ECO:0000259" key="10">
    <source>
        <dbReference type="Pfam" id="PF00675"/>
    </source>
</evidence>
<dbReference type="InterPro" id="IPR001431">
    <property type="entry name" value="Pept_M16_Zn_BS"/>
</dbReference>
<evidence type="ECO:0000256" key="6">
    <source>
        <dbReference type="ARBA" id="ARBA00022833"/>
    </source>
</evidence>
<evidence type="ECO:0000313" key="12">
    <source>
        <dbReference type="EMBL" id="GBF57770.1"/>
    </source>
</evidence>
<dbReference type="GO" id="GO:0004222">
    <property type="term" value="F:metalloendopeptidase activity"/>
    <property type="evidence" value="ECO:0007669"/>
    <property type="project" value="InterPro"/>
</dbReference>
<sequence>MRRIPHIGLVSLIALVAPVAIAPSVLAKPVAAAPNNAAPAPVIAPLPGFPQDRYKDFKADPDVIYGILPNGMRYAIKKWPTPKGEAAIRLRIAAGSLNEQDNQSGLAHFLEHMAFNGSQNVPESEFDKIVAREGLAFGPDSNAYTSFDETVYMLNMPKAERLEVGLMLMRETAGRLTLAADAIDRERGIIKSEERARNSPGERQFRAFAAQALDGTPIPARFPIGDMKVVSEAPRERFVDLYTRFYTPERAFLAVVGDFDPKAVEAQIRNKFSDWQQPAKAGTDPDMGQLKREPGSVQVFLEPQLPTSVSLFNVKAYTAEPDSSKLRREGLLLGLAESVINTRLERIARKAGSSIINASITSQDLFKAAEFASMELTAAKPENWSQALEIGDTELRRALSFGFTAEEFSVAVAEMREAYERAATQAGAARSADVVDGILASFADDEVNTTPADDLAWFKSVEASLNPQEALAELKKVWGTDTPELFLSTGEAIRGGDQAVRAAYEAQRAKPVAAPIAEAKVAWDYVNFGAAGQVVETTQIADLGLTQMRFANQVRLTVKPSKFEEGRVRVQIGFGEGQLALPADQTGLNFAISSSFIAGGLGRLDADGLQRALAGRSVGQGFYVGEDAFAFTSATTPADLTLQMQVFAAFLTDPAWRPDGMARLKASKDAIYRQLDTTPGSVWGVQGEYVLLNNDRRFAFPTPQEFDQLTLEKARAALDAARQNSAIEILVVGDTTVEAAREAVAATFGALPPRAAAPAARTEARKASFPPGRGTTVLTHKGRADQSLAMIFWPLRDYGDGREVRAARILTAVLENKLNEVVREKLGDTYSPGVDWAPSRVFPGYGRIGAIAEVKPEDSERVLAVMEQIAADLAAGKIDDDMFQRARRPLIADMEETVANNPWWVGALNRSSFEPVRLVRIREGKAQYEEATLDDIKALAKRYLDPSKARLVKVIPAGEVGKSPTKP</sequence>
<comment type="cofactor">
    <cofactor evidence="1">
        <name>Zn(2+)</name>
        <dbReference type="ChEBI" id="CHEBI:29105"/>
    </cofactor>
</comment>
<evidence type="ECO:0000256" key="1">
    <source>
        <dbReference type="ARBA" id="ARBA00001947"/>
    </source>
</evidence>
<feature type="domain" description="Peptidase M16 C-terminal" evidence="11">
    <location>
        <begin position="709"/>
        <end position="889"/>
    </location>
</feature>
<feature type="domain" description="Peptidase M16 C-terminal" evidence="11">
    <location>
        <begin position="235"/>
        <end position="413"/>
    </location>
</feature>
<keyword evidence="6" id="KW-0862">Zinc</keyword>
<keyword evidence="4" id="KW-0479">Metal-binding</keyword>
<proteinExistence type="inferred from homology"/>
<dbReference type="Pfam" id="PF00675">
    <property type="entry name" value="Peptidase_M16"/>
    <property type="match status" value="1"/>
</dbReference>
<comment type="similarity">
    <text evidence="2 8">Belongs to the peptidase M16 family.</text>
</comment>
<organism evidence="12 13">
    <name type="scientific">Candidatus Phycosocius bacilliformis</name>
    <dbReference type="NCBI Taxonomy" id="1445552"/>
    <lineage>
        <taxon>Bacteria</taxon>
        <taxon>Pseudomonadati</taxon>
        <taxon>Pseudomonadota</taxon>
        <taxon>Alphaproteobacteria</taxon>
        <taxon>Caulobacterales</taxon>
        <taxon>Caulobacterales incertae sedis</taxon>
        <taxon>Candidatus Phycosocius</taxon>
    </lineage>
</organism>
<dbReference type="RefSeq" id="WP_108984657.1">
    <property type="nucleotide sequence ID" value="NZ_BFBR01000004.1"/>
</dbReference>
<dbReference type="InterPro" id="IPR007863">
    <property type="entry name" value="Peptidase_M16_C"/>
</dbReference>
<dbReference type="InterPro" id="IPR050626">
    <property type="entry name" value="Peptidase_M16"/>
</dbReference>
<reference evidence="12 13" key="1">
    <citation type="journal article" date="2018" name="Genome Announc.">
        <title>Draft Genome Sequence of "Candidatus Phycosocius bacilliformis," an Alphaproteobacterial Ectosymbiont of the Hydrocarbon-Producing Green Alga Botryococcus braunii.</title>
        <authorList>
            <person name="Tanabe Y."/>
            <person name="Yamaguchi H."/>
            <person name="Watanabe M.M."/>
        </authorList>
    </citation>
    <scope>NUCLEOTIDE SEQUENCE [LARGE SCALE GENOMIC DNA]</scope>
    <source>
        <strain evidence="12 13">BOTRYCO-2</strain>
    </source>
</reference>
<evidence type="ECO:0000256" key="7">
    <source>
        <dbReference type="ARBA" id="ARBA00023049"/>
    </source>
</evidence>
<dbReference type="PANTHER" id="PTHR43690">
    <property type="entry name" value="NARDILYSIN"/>
    <property type="match status" value="1"/>
</dbReference>
<dbReference type="GO" id="GO:0006508">
    <property type="term" value="P:proteolysis"/>
    <property type="evidence" value="ECO:0007669"/>
    <property type="project" value="UniProtKB-KW"/>
</dbReference>
<comment type="caution">
    <text evidence="12">The sequence shown here is derived from an EMBL/GenBank/DDBJ whole genome shotgun (WGS) entry which is preliminary data.</text>
</comment>
<feature type="domain" description="Peptidase M16 N-terminal" evidence="10">
    <location>
        <begin position="82"/>
        <end position="199"/>
    </location>
</feature>
<name>A0A2P2E9M1_9PROT</name>
<dbReference type="GO" id="GO:0046872">
    <property type="term" value="F:metal ion binding"/>
    <property type="evidence" value="ECO:0007669"/>
    <property type="project" value="UniProtKB-KW"/>
</dbReference>
<dbReference type="PROSITE" id="PS00143">
    <property type="entry name" value="INSULINASE"/>
    <property type="match status" value="1"/>
</dbReference>
<dbReference type="Pfam" id="PF05193">
    <property type="entry name" value="Peptidase_M16_C"/>
    <property type="match status" value="2"/>
</dbReference>
<gene>
    <name evidence="12" type="ORF">PbB2_01439</name>
</gene>
<protein>
    <submittedName>
        <fullName evidence="12">Putative zinc protease</fullName>
    </submittedName>
</protein>
<dbReference type="SUPFAM" id="SSF63411">
    <property type="entry name" value="LuxS/MPP-like metallohydrolase"/>
    <property type="match status" value="3"/>
</dbReference>
<evidence type="ECO:0000256" key="9">
    <source>
        <dbReference type="SAM" id="SignalP"/>
    </source>
</evidence>
<keyword evidence="9" id="KW-0732">Signal</keyword>